<evidence type="ECO:0000256" key="1">
    <source>
        <dbReference type="SAM" id="Phobius"/>
    </source>
</evidence>
<evidence type="ECO:0000313" key="2">
    <source>
        <dbReference type="EMBL" id="DAF92798.1"/>
    </source>
</evidence>
<feature type="transmembrane region" description="Helical" evidence="1">
    <location>
        <begin position="42"/>
        <end position="59"/>
    </location>
</feature>
<protein>
    <recommendedName>
        <fullName evidence="3">Holin</fullName>
    </recommendedName>
</protein>
<name>A0A8S5UEJ5_9CAUD</name>
<keyword evidence="1" id="KW-0472">Membrane</keyword>
<sequence length="122" mass="13349">MDRLLMGLQSDPFIMTVIVGLVWPMVQAALDKPWWTRRRRVVLLVAVALVTTAAVWVSGSYPATWRLLVTQMSVFLGVAWSVYTMLSAVRINGASILDWVGAATPGGQPLDELTGTSDSTRD</sequence>
<feature type="transmembrane region" description="Helical" evidence="1">
    <location>
        <begin position="65"/>
        <end position="86"/>
    </location>
</feature>
<accession>A0A8S5UEJ5</accession>
<reference evidence="2" key="1">
    <citation type="journal article" date="2021" name="Proc. Natl. Acad. Sci. U.S.A.">
        <title>A Catalog of Tens of Thousands of Viruses from Human Metagenomes Reveals Hidden Associations with Chronic Diseases.</title>
        <authorList>
            <person name="Tisza M.J."/>
            <person name="Buck C.B."/>
        </authorList>
    </citation>
    <scope>NUCLEOTIDE SEQUENCE</scope>
    <source>
        <strain evidence="2">Ctdj515</strain>
    </source>
</reference>
<keyword evidence="1" id="KW-1133">Transmembrane helix</keyword>
<dbReference type="EMBL" id="BK016073">
    <property type="protein sequence ID" value="DAF92798.1"/>
    <property type="molecule type" value="Genomic_DNA"/>
</dbReference>
<feature type="transmembrane region" description="Helical" evidence="1">
    <location>
        <begin position="12"/>
        <end position="30"/>
    </location>
</feature>
<organism evidence="2">
    <name type="scientific">Siphoviridae sp. ctdj515</name>
    <dbReference type="NCBI Taxonomy" id="2825582"/>
    <lineage>
        <taxon>Viruses</taxon>
        <taxon>Duplodnaviria</taxon>
        <taxon>Heunggongvirae</taxon>
        <taxon>Uroviricota</taxon>
        <taxon>Caudoviricetes</taxon>
    </lineage>
</organism>
<evidence type="ECO:0008006" key="3">
    <source>
        <dbReference type="Google" id="ProtNLM"/>
    </source>
</evidence>
<keyword evidence="1" id="KW-0812">Transmembrane</keyword>
<proteinExistence type="predicted"/>